<feature type="domain" description="HTH luxR-type" evidence="5">
    <location>
        <begin position="129"/>
        <end position="189"/>
    </location>
</feature>
<dbReference type="Pfam" id="PF08281">
    <property type="entry name" value="Sigma70_r4_2"/>
    <property type="match status" value="1"/>
</dbReference>
<dbReference type="InterPro" id="IPR007627">
    <property type="entry name" value="RNA_pol_sigma70_r2"/>
</dbReference>
<dbReference type="InterPro" id="IPR036388">
    <property type="entry name" value="WH-like_DNA-bd_sf"/>
</dbReference>
<dbReference type="Proteomes" id="UP001207742">
    <property type="component" value="Unassembled WGS sequence"/>
</dbReference>
<keyword evidence="4" id="KW-0804">Transcription</keyword>
<name>A0ABT3IQX0_9BACT</name>
<dbReference type="InterPro" id="IPR013325">
    <property type="entry name" value="RNA_pol_sigma_r2"/>
</dbReference>
<dbReference type="RefSeq" id="WP_264733178.1">
    <property type="nucleotide sequence ID" value="NZ_JAPDNR010000001.1"/>
</dbReference>
<dbReference type="NCBIfam" id="TIGR02937">
    <property type="entry name" value="sigma70-ECF"/>
    <property type="match status" value="1"/>
</dbReference>
<dbReference type="SUPFAM" id="SSF88659">
    <property type="entry name" value="Sigma3 and sigma4 domains of RNA polymerase sigma factors"/>
    <property type="match status" value="1"/>
</dbReference>
<dbReference type="SUPFAM" id="SSF88946">
    <property type="entry name" value="Sigma2 domain of RNA polymerase sigma factors"/>
    <property type="match status" value="1"/>
</dbReference>
<evidence type="ECO:0000259" key="5">
    <source>
        <dbReference type="SMART" id="SM00421"/>
    </source>
</evidence>
<dbReference type="InterPro" id="IPR013249">
    <property type="entry name" value="RNA_pol_sigma70_r4_t2"/>
</dbReference>
<comment type="similarity">
    <text evidence="1">Belongs to the sigma-70 factor family. ECF subfamily.</text>
</comment>
<evidence type="ECO:0000256" key="3">
    <source>
        <dbReference type="ARBA" id="ARBA00023082"/>
    </source>
</evidence>
<dbReference type="Gene3D" id="1.10.10.10">
    <property type="entry name" value="Winged helix-like DNA-binding domain superfamily/Winged helix DNA-binding domain"/>
    <property type="match status" value="1"/>
</dbReference>
<dbReference type="InterPro" id="IPR000792">
    <property type="entry name" value="Tscrpt_reg_LuxR_C"/>
</dbReference>
<comment type="caution">
    <text evidence="6">The sequence shown here is derived from an EMBL/GenBank/DDBJ whole genome shotgun (WGS) entry which is preliminary data.</text>
</comment>
<dbReference type="SMART" id="SM00421">
    <property type="entry name" value="HTH_LUXR"/>
    <property type="match status" value="1"/>
</dbReference>
<reference evidence="6 7" key="1">
    <citation type="submission" date="2022-10" db="EMBL/GenBank/DDBJ databases">
        <title>Chitinophaga nivalis PC15 sp. nov., isolated from Pyeongchang county, South Korea.</title>
        <authorList>
            <person name="Trinh H.N."/>
        </authorList>
    </citation>
    <scope>NUCLEOTIDE SEQUENCE [LARGE SCALE GENOMIC DNA]</scope>
    <source>
        <strain evidence="6 7">PC14</strain>
    </source>
</reference>
<keyword evidence="7" id="KW-1185">Reference proteome</keyword>
<evidence type="ECO:0000313" key="7">
    <source>
        <dbReference type="Proteomes" id="UP001207742"/>
    </source>
</evidence>
<dbReference type="PANTHER" id="PTHR43133:SF63">
    <property type="entry name" value="RNA POLYMERASE SIGMA FACTOR FECI-RELATED"/>
    <property type="match status" value="1"/>
</dbReference>
<dbReference type="PANTHER" id="PTHR43133">
    <property type="entry name" value="RNA POLYMERASE ECF-TYPE SIGMA FACTO"/>
    <property type="match status" value="1"/>
</dbReference>
<dbReference type="EMBL" id="JAPDNS010000002">
    <property type="protein sequence ID" value="MCW3486362.1"/>
    <property type="molecule type" value="Genomic_DNA"/>
</dbReference>
<dbReference type="CDD" id="cd06171">
    <property type="entry name" value="Sigma70_r4"/>
    <property type="match status" value="1"/>
</dbReference>
<dbReference type="InterPro" id="IPR014284">
    <property type="entry name" value="RNA_pol_sigma-70_dom"/>
</dbReference>
<accession>A0ABT3IQX0</accession>
<evidence type="ECO:0000313" key="6">
    <source>
        <dbReference type="EMBL" id="MCW3486362.1"/>
    </source>
</evidence>
<evidence type="ECO:0000256" key="2">
    <source>
        <dbReference type="ARBA" id="ARBA00023015"/>
    </source>
</evidence>
<dbReference type="InterPro" id="IPR039425">
    <property type="entry name" value="RNA_pol_sigma-70-like"/>
</dbReference>
<sequence length="197" mass="22817">MDYNQATDMDLWQCCLRDDLQAYTALFQRYFRSLYTFALKHTNNSFAAEELAMDVMYRFWEKRASIREGANLRAYLFTAVKRAVIDHWRKKELAVTDIAVITPESLPRAASTDAGLEGVEMEQLYQISLALLSTKEREVFLLSREEGLTYAQIAARMNISVNTVKTHMTSSLRTFRQLLSPHTDLIISLLFILYCHQ</sequence>
<dbReference type="Gene3D" id="1.10.1740.10">
    <property type="match status" value="1"/>
</dbReference>
<evidence type="ECO:0000256" key="4">
    <source>
        <dbReference type="ARBA" id="ARBA00023163"/>
    </source>
</evidence>
<evidence type="ECO:0000256" key="1">
    <source>
        <dbReference type="ARBA" id="ARBA00010641"/>
    </source>
</evidence>
<keyword evidence="3" id="KW-0731">Sigma factor</keyword>
<organism evidence="6 7">
    <name type="scientific">Chitinophaga nivalis</name>
    <dbReference type="NCBI Taxonomy" id="2991709"/>
    <lineage>
        <taxon>Bacteria</taxon>
        <taxon>Pseudomonadati</taxon>
        <taxon>Bacteroidota</taxon>
        <taxon>Chitinophagia</taxon>
        <taxon>Chitinophagales</taxon>
        <taxon>Chitinophagaceae</taxon>
        <taxon>Chitinophaga</taxon>
    </lineage>
</organism>
<keyword evidence="2" id="KW-0805">Transcription regulation</keyword>
<dbReference type="InterPro" id="IPR013324">
    <property type="entry name" value="RNA_pol_sigma_r3/r4-like"/>
</dbReference>
<proteinExistence type="inferred from homology"/>
<gene>
    <name evidence="6" type="ORF">OL497_20850</name>
</gene>
<dbReference type="Pfam" id="PF04542">
    <property type="entry name" value="Sigma70_r2"/>
    <property type="match status" value="1"/>
</dbReference>
<protein>
    <submittedName>
        <fullName evidence="6">Sigma-70 family RNA polymerase sigma factor</fullName>
    </submittedName>
</protein>